<sequence length="757" mass="80996">MGNKLRNIFTALIAGLTVIILVLTFNTNNVKAANNYTNTDMITSGSINKQDKIYSMSSTVPITYEYDTTGYKLENGDTLTIDVPSPLAVTPNDTPFNVVGDNGEVIGTAILNSSNQIVVTFNENVEELESVKGTLSINTGVTVDRNKAQVGSNDVDFNIKDGNTQQSILQTKASDKNISKKGVFGTDAEGNEIVTWTILANRNELNFGTMSAHDTITDPNLEYVSGSVVVQEATWKDKETGTYKRGDTVPSSSYTLNESGNGFDLTIPNSGKQMYAITFQTKVTDPSKVTDGTVFRNDATMTGRITGSGNEAQEINETASGKVSGGTNSGNGSGNKLGAVTLTKFNEQDNTTPLAGAVYDLYKVGSDTPVQTNLTTDENGQIKLTNLSAGDYYFKEVTAPTGYQLNGNEIPFTVTGQTTTPVQVTGVDEPEKEELGSIVIKKIDAETGYKLAGAEFNIVNDKGEVVGTITTDRLGLGHFYNLPIGHYKLVETKAPEGYLKGEDVEFDISTDNLTPKMISVENEKEIVGEDSYSAVLQKFDRDDLTVGVPGAEYTLYGDDGIALETAVTNELGVIKIDNLKPGKYYFLETKAPEGYDLNPDKIPFTITENSNETGVGTLETSDPKTVTTEPGDNNNGNEGNTSEPGDNNGNEGNTQEPGDSNNGNEGNTSKPDENDKDDNDNGLIVDPEHPNTDNGNTDEGGLITNPLNPDTSNNGNSSTSESNTDKLPQTGTESGLLASLLGFVLLIGIAYLNRRHA</sequence>
<dbReference type="InterPro" id="IPR008456">
    <property type="entry name" value="Collagen-bd_dom"/>
</dbReference>
<dbReference type="Pfam" id="PF17802">
    <property type="entry name" value="SpaA"/>
    <property type="match status" value="3"/>
</dbReference>
<proteinExistence type="inferred from homology"/>
<dbReference type="PATRIC" id="fig|1122151.5.peg.168"/>
<dbReference type="OrthoDB" id="2216808at2"/>
<feature type="domain" description="SDR-like Ig" evidence="11">
    <location>
        <begin position="62"/>
        <end position="149"/>
    </location>
</feature>
<dbReference type="SUPFAM" id="SSF49401">
    <property type="entry name" value="Bacterial adhesins"/>
    <property type="match status" value="2"/>
</dbReference>
<reference evidence="12 13" key="1">
    <citation type="journal article" date="2015" name="Genome Announc.">
        <title>Expanding the biotechnology potential of lactobacilli through comparative genomics of 213 strains and associated genera.</title>
        <authorList>
            <person name="Sun Z."/>
            <person name="Harris H.M."/>
            <person name="McCann A."/>
            <person name="Guo C."/>
            <person name="Argimon S."/>
            <person name="Zhang W."/>
            <person name="Yang X."/>
            <person name="Jeffery I.B."/>
            <person name="Cooney J.C."/>
            <person name="Kagawa T.F."/>
            <person name="Liu W."/>
            <person name="Song Y."/>
            <person name="Salvetti E."/>
            <person name="Wrobel A."/>
            <person name="Rasinkangas P."/>
            <person name="Parkhill J."/>
            <person name="Rea M.C."/>
            <person name="O'Sullivan O."/>
            <person name="Ritari J."/>
            <person name="Douillard F.P."/>
            <person name="Paul Ross R."/>
            <person name="Yang R."/>
            <person name="Briner A.E."/>
            <person name="Felis G.E."/>
            <person name="de Vos W.M."/>
            <person name="Barrangou R."/>
            <person name="Klaenhammer T.R."/>
            <person name="Caufield P.W."/>
            <person name="Cui Y."/>
            <person name="Zhang H."/>
            <person name="O'Toole P.W."/>
        </authorList>
    </citation>
    <scope>NUCLEOTIDE SEQUENCE [LARGE SCALE GENOMIC DNA]</scope>
    <source>
        <strain evidence="12 13">DSM 13238</strain>
    </source>
</reference>
<comment type="caution">
    <text evidence="12">The sequence shown here is derived from an EMBL/GenBank/DDBJ whole genome shotgun (WGS) entry which is preliminary data.</text>
</comment>
<dbReference type="NCBIfam" id="TIGR01167">
    <property type="entry name" value="LPXTG_anchor"/>
    <property type="match status" value="1"/>
</dbReference>
<dbReference type="SUPFAM" id="SSF49478">
    <property type="entry name" value="Cna protein B-type domain"/>
    <property type="match status" value="3"/>
</dbReference>
<dbReference type="AlphaFoldDB" id="A0A0R1PDE0"/>
<dbReference type="InterPro" id="IPR041033">
    <property type="entry name" value="SpaA_PFL_dom_1"/>
</dbReference>
<keyword evidence="6" id="KW-0572">Peptidoglycan-anchor</keyword>
<feature type="domain" description="SpaA-like prealbumin fold" evidence="10">
    <location>
        <begin position="538"/>
        <end position="612"/>
    </location>
</feature>
<evidence type="ECO:0000256" key="2">
    <source>
        <dbReference type="ARBA" id="ARBA00007257"/>
    </source>
</evidence>
<evidence type="ECO:0000256" key="7">
    <source>
        <dbReference type="SAM" id="MobiDB-lite"/>
    </source>
</evidence>
<evidence type="ECO:0000313" key="12">
    <source>
        <dbReference type="EMBL" id="KRL30503.1"/>
    </source>
</evidence>
<dbReference type="GeneID" id="96668235"/>
<keyword evidence="13" id="KW-1185">Reference proteome</keyword>
<dbReference type="Proteomes" id="UP000051908">
    <property type="component" value="Unassembled WGS sequence"/>
</dbReference>
<comment type="subcellular location">
    <subcellularLocation>
        <location evidence="1">Secreted</location>
        <location evidence="1">Cell wall</location>
        <topology evidence="1">Peptidoglycan-anchor</topology>
    </subcellularLocation>
</comment>
<keyword evidence="8" id="KW-0812">Transmembrane</keyword>
<dbReference type="GO" id="GO:0005518">
    <property type="term" value="F:collagen binding"/>
    <property type="evidence" value="ECO:0007669"/>
    <property type="project" value="InterPro"/>
</dbReference>
<feature type="compositionally biased region" description="Low complexity" evidence="7">
    <location>
        <begin position="708"/>
        <end position="722"/>
    </location>
</feature>
<keyword evidence="4" id="KW-0964">Secreted</keyword>
<evidence type="ECO:0000256" key="6">
    <source>
        <dbReference type="ARBA" id="ARBA00023088"/>
    </source>
</evidence>
<dbReference type="Gene3D" id="2.60.40.1280">
    <property type="match status" value="1"/>
</dbReference>
<dbReference type="InterPro" id="IPR008966">
    <property type="entry name" value="Adhesion_dom_sf"/>
</dbReference>
<dbReference type="PANTHER" id="PTHR36108:SF13">
    <property type="entry name" value="COLOSSIN-B-RELATED"/>
    <property type="match status" value="1"/>
</dbReference>
<accession>A0A0R1PDE0</accession>
<protein>
    <submittedName>
        <fullName evidence="12">Adhesion exoprotein</fullName>
    </submittedName>
</protein>
<evidence type="ECO:0000259" key="9">
    <source>
        <dbReference type="Pfam" id="PF05737"/>
    </source>
</evidence>
<evidence type="ECO:0000313" key="13">
    <source>
        <dbReference type="Proteomes" id="UP000051908"/>
    </source>
</evidence>
<gene>
    <name evidence="12" type="ORF">FD33_GL000164</name>
</gene>
<feature type="domain" description="SpaA-like prealbumin fold" evidence="10">
    <location>
        <begin position="339"/>
        <end position="424"/>
    </location>
</feature>
<organism evidence="12 13">
    <name type="scientific">Companilactobacillus paralimentarius DSM 13238 = JCM 10415</name>
    <dbReference type="NCBI Taxonomy" id="1122151"/>
    <lineage>
        <taxon>Bacteria</taxon>
        <taxon>Bacillati</taxon>
        <taxon>Bacillota</taxon>
        <taxon>Bacilli</taxon>
        <taxon>Lactobacillales</taxon>
        <taxon>Lactobacillaceae</taxon>
        <taxon>Companilactobacillus</taxon>
    </lineage>
</organism>
<feature type="domain" description="Collagen binding" evidence="9">
    <location>
        <begin position="176"/>
        <end position="304"/>
    </location>
</feature>
<dbReference type="EMBL" id="AZES01000087">
    <property type="protein sequence ID" value="KRL30503.1"/>
    <property type="molecule type" value="Genomic_DNA"/>
</dbReference>
<keyword evidence="8" id="KW-1133">Transmembrane helix</keyword>
<dbReference type="Pfam" id="PF17961">
    <property type="entry name" value="Big_8"/>
    <property type="match status" value="1"/>
</dbReference>
<dbReference type="Pfam" id="PF05737">
    <property type="entry name" value="Collagen_bind"/>
    <property type="match status" value="1"/>
</dbReference>
<feature type="compositionally biased region" description="Polar residues" evidence="7">
    <location>
        <begin position="647"/>
        <end position="669"/>
    </location>
</feature>
<comment type="similarity">
    <text evidence="2">Belongs to the serine-aspartate repeat-containing protein (SDr) family.</text>
</comment>
<evidence type="ECO:0000256" key="8">
    <source>
        <dbReference type="SAM" id="Phobius"/>
    </source>
</evidence>
<feature type="domain" description="SpaA-like prealbumin fold" evidence="10">
    <location>
        <begin position="436"/>
        <end position="522"/>
    </location>
</feature>
<keyword evidence="8" id="KW-0472">Membrane</keyword>
<keyword evidence="3" id="KW-0134">Cell wall</keyword>
<keyword evidence="5" id="KW-0732">Signal</keyword>
<evidence type="ECO:0000256" key="1">
    <source>
        <dbReference type="ARBA" id="ARBA00004168"/>
    </source>
</evidence>
<dbReference type="PANTHER" id="PTHR36108">
    <property type="entry name" value="COLOSSIN-B-RELATED"/>
    <property type="match status" value="1"/>
</dbReference>
<evidence type="ECO:0000256" key="3">
    <source>
        <dbReference type="ARBA" id="ARBA00022512"/>
    </source>
</evidence>
<dbReference type="Gene3D" id="2.60.40.10">
    <property type="entry name" value="Immunoglobulins"/>
    <property type="match status" value="3"/>
</dbReference>
<feature type="compositionally biased region" description="Polar residues" evidence="7">
    <location>
        <begin position="606"/>
        <end position="626"/>
    </location>
</feature>
<dbReference type="GO" id="GO:0007155">
    <property type="term" value="P:cell adhesion"/>
    <property type="evidence" value="ECO:0007669"/>
    <property type="project" value="InterPro"/>
</dbReference>
<evidence type="ECO:0000259" key="11">
    <source>
        <dbReference type="Pfam" id="PF17961"/>
    </source>
</evidence>
<feature type="region of interest" description="Disordered" evidence="7">
    <location>
        <begin position="602"/>
        <end position="730"/>
    </location>
</feature>
<feature type="transmembrane region" description="Helical" evidence="8">
    <location>
        <begin position="734"/>
        <end position="752"/>
    </location>
</feature>
<dbReference type="InterPro" id="IPR011252">
    <property type="entry name" value="Fibrogen-bd_dom1"/>
</dbReference>
<name>A0A0R1PDE0_9LACO</name>
<feature type="compositionally biased region" description="Low complexity" evidence="7">
    <location>
        <begin position="627"/>
        <end position="645"/>
    </location>
</feature>
<dbReference type="RefSeq" id="WP_025085900.1">
    <property type="nucleotide sequence ID" value="NZ_AZES01000087.1"/>
</dbReference>
<evidence type="ECO:0000259" key="10">
    <source>
        <dbReference type="Pfam" id="PF17802"/>
    </source>
</evidence>
<dbReference type="InterPro" id="IPR041171">
    <property type="entry name" value="SDR_Ig"/>
</dbReference>
<evidence type="ECO:0000256" key="4">
    <source>
        <dbReference type="ARBA" id="ARBA00022525"/>
    </source>
</evidence>
<evidence type="ECO:0000256" key="5">
    <source>
        <dbReference type="ARBA" id="ARBA00022729"/>
    </source>
</evidence>
<dbReference type="InterPro" id="IPR013783">
    <property type="entry name" value="Ig-like_fold"/>
</dbReference>